<protein>
    <submittedName>
        <fullName evidence="2">Tail fiber protein</fullName>
    </submittedName>
</protein>
<name>A0ABX8ND69_9PSED</name>
<proteinExistence type="predicted"/>
<dbReference type="Pfam" id="PF07484">
    <property type="entry name" value="Collar"/>
    <property type="match status" value="1"/>
</dbReference>
<organism evidence="2 3">
    <name type="scientific">Pseudomonas fakonensis</name>
    <dbReference type="NCBI Taxonomy" id="2842355"/>
    <lineage>
        <taxon>Bacteria</taxon>
        <taxon>Pseudomonadati</taxon>
        <taxon>Pseudomonadota</taxon>
        <taxon>Gammaproteobacteria</taxon>
        <taxon>Pseudomonadales</taxon>
        <taxon>Pseudomonadaceae</taxon>
        <taxon>Pseudomonas</taxon>
    </lineage>
</organism>
<feature type="domain" description="Phage tail collar" evidence="1">
    <location>
        <begin position="7"/>
        <end position="63"/>
    </location>
</feature>
<dbReference type="InterPro" id="IPR011083">
    <property type="entry name" value="Phage_tail_collar_dom"/>
</dbReference>
<sequence length="186" mass="19959">MSEPYVGEIRLFAGNYAPVDWLACDGSILKITDYQALYSLIGITYGGDGRENFMLPDLRGRVVVGQGNGTGLTPRTLGQTFGTEMVTLAAENTPPHQHPFSVNAAPATSITPADSSNTNTRSFGIFTPVNQMRGLYNTATATTNMVTLNPAAVTTYNHTATPHNNVMASTVINYIICVNGYYPTQS</sequence>
<evidence type="ECO:0000259" key="1">
    <source>
        <dbReference type="Pfam" id="PF07484"/>
    </source>
</evidence>
<dbReference type="RefSeq" id="WP_217843155.1">
    <property type="nucleotide sequence ID" value="NZ_CP077076.1"/>
</dbReference>
<dbReference type="Proteomes" id="UP001046350">
    <property type="component" value="Chromosome"/>
</dbReference>
<reference evidence="2" key="1">
    <citation type="journal article" date="2021" name="Microorganisms">
        <title>The Ever-Expanding Pseudomonas Genus: Description of 43 New Species and Partition of the Pseudomonas putida Group.</title>
        <authorList>
            <person name="Girard L."/>
            <person name="Lood C."/>
            <person name="Hofte M."/>
            <person name="Vandamme P."/>
            <person name="Rokni-Zadeh H."/>
            <person name="van Noort V."/>
            <person name="Lavigne R."/>
            <person name="De Mot R."/>
        </authorList>
    </citation>
    <scope>NUCLEOTIDE SEQUENCE</scope>
    <source>
        <strain evidence="2">COW40</strain>
    </source>
</reference>
<dbReference type="EMBL" id="CP077076">
    <property type="protein sequence ID" value="QXH53760.1"/>
    <property type="molecule type" value="Genomic_DNA"/>
</dbReference>
<accession>A0ABX8ND69</accession>
<keyword evidence="3" id="KW-1185">Reference proteome</keyword>
<evidence type="ECO:0000313" key="3">
    <source>
        <dbReference type="Proteomes" id="UP001046350"/>
    </source>
</evidence>
<evidence type="ECO:0000313" key="2">
    <source>
        <dbReference type="EMBL" id="QXH53760.1"/>
    </source>
</evidence>
<gene>
    <name evidence="2" type="ORF">KSS94_11825</name>
</gene>